<keyword evidence="2" id="KW-1185">Reference proteome</keyword>
<protein>
    <submittedName>
        <fullName evidence="3">Tub domain-containing protein</fullName>
    </submittedName>
</protein>
<evidence type="ECO:0000313" key="1">
    <source>
        <dbReference type="EMBL" id="VDN45010.1"/>
    </source>
</evidence>
<reference evidence="3" key="1">
    <citation type="submission" date="2016-06" db="UniProtKB">
        <authorList>
            <consortium name="WormBaseParasite"/>
        </authorList>
    </citation>
    <scope>IDENTIFICATION</scope>
</reference>
<reference evidence="1 2" key="2">
    <citation type="submission" date="2018-11" db="EMBL/GenBank/DDBJ databases">
        <authorList>
            <consortium name="Pathogen Informatics"/>
        </authorList>
    </citation>
    <scope>NUCLEOTIDE SEQUENCE [LARGE SCALE GENOMIC DNA]</scope>
</reference>
<evidence type="ECO:0000313" key="2">
    <source>
        <dbReference type="Proteomes" id="UP000271098"/>
    </source>
</evidence>
<dbReference type="WBParaSite" id="GPUH_0002606201-mRNA-1">
    <property type="protein sequence ID" value="GPUH_0002606201-mRNA-1"/>
    <property type="gene ID" value="GPUH_0002606201"/>
</dbReference>
<dbReference type="OrthoDB" id="5804999at2759"/>
<evidence type="ECO:0000313" key="3">
    <source>
        <dbReference type="WBParaSite" id="GPUH_0002606201-mRNA-1"/>
    </source>
</evidence>
<dbReference type="Proteomes" id="UP000271098">
    <property type="component" value="Unassembled WGS sequence"/>
</dbReference>
<dbReference type="EMBL" id="UYRT01108192">
    <property type="protein sequence ID" value="VDN45010.1"/>
    <property type="molecule type" value="Genomic_DNA"/>
</dbReference>
<proteinExistence type="predicted"/>
<sequence>MHILSILQQRWISSAKKRKSIRFQEDPEWQPDDRVVLFQHFFKDQGSLLLLDCSYASGVAIPSL</sequence>
<accession>A0A183EYJ1</accession>
<gene>
    <name evidence="1" type="ORF">GPUH_LOCUS26032</name>
</gene>
<organism evidence="3">
    <name type="scientific">Gongylonema pulchrum</name>
    <dbReference type="NCBI Taxonomy" id="637853"/>
    <lineage>
        <taxon>Eukaryota</taxon>
        <taxon>Metazoa</taxon>
        <taxon>Ecdysozoa</taxon>
        <taxon>Nematoda</taxon>
        <taxon>Chromadorea</taxon>
        <taxon>Rhabditida</taxon>
        <taxon>Spirurina</taxon>
        <taxon>Spiruromorpha</taxon>
        <taxon>Spiruroidea</taxon>
        <taxon>Gongylonematidae</taxon>
        <taxon>Gongylonema</taxon>
    </lineage>
</organism>
<name>A0A183EYJ1_9BILA</name>
<dbReference type="AlphaFoldDB" id="A0A183EYJ1"/>